<feature type="transmembrane region" description="Helical" evidence="7">
    <location>
        <begin position="187"/>
        <end position="205"/>
    </location>
</feature>
<feature type="chain" id="PRO_5023895010" description="Transmembrane protein 198" evidence="8">
    <location>
        <begin position="34"/>
        <end position="344"/>
    </location>
</feature>
<dbReference type="PANTHER" id="PTHR31247:SF5">
    <property type="entry name" value="DUF4203 DOMAIN-CONTAINING PROTEIN"/>
    <property type="match status" value="1"/>
</dbReference>
<proteinExistence type="inferred from homology"/>
<keyword evidence="4 7" id="KW-1133">Transmembrane helix</keyword>
<dbReference type="GO" id="GO:0005886">
    <property type="term" value="C:plasma membrane"/>
    <property type="evidence" value="ECO:0007669"/>
    <property type="project" value="TreeGrafter"/>
</dbReference>
<evidence type="ECO:0000256" key="5">
    <source>
        <dbReference type="ARBA" id="ARBA00023136"/>
    </source>
</evidence>
<accession>A0A5J4YUX8</accession>
<dbReference type="AlphaFoldDB" id="A0A5J4YUX8"/>
<evidence type="ECO:0000256" key="3">
    <source>
        <dbReference type="ARBA" id="ARBA00022692"/>
    </source>
</evidence>
<keyword evidence="3 7" id="KW-0812">Transmembrane</keyword>
<evidence type="ECO:0000256" key="1">
    <source>
        <dbReference type="ARBA" id="ARBA00004141"/>
    </source>
</evidence>
<evidence type="ECO:0000313" key="11">
    <source>
        <dbReference type="Proteomes" id="UP000324585"/>
    </source>
</evidence>
<evidence type="ECO:0000256" key="6">
    <source>
        <dbReference type="ARBA" id="ARBA00049737"/>
    </source>
</evidence>
<evidence type="ECO:0000256" key="4">
    <source>
        <dbReference type="ARBA" id="ARBA00022989"/>
    </source>
</evidence>
<feature type="domain" description="TM7S3/TM198-like" evidence="9">
    <location>
        <begin position="87"/>
        <end position="266"/>
    </location>
</feature>
<feature type="transmembrane region" description="Helical" evidence="7">
    <location>
        <begin position="156"/>
        <end position="175"/>
    </location>
</feature>
<evidence type="ECO:0000256" key="8">
    <source>
        <dbReference type="SAM" id="SignalP"/>
    </source>
</evidence>
<feature type="transmembrane region" description="Helical" evidence="7">
    <location>
        <begin position="210"/>
        <end position="231"/>
    </location>
</feature>
<evidence type="ECO:0000256" key="2">
    <source>
        <dbReference type="ARBA" id="ARBA00006244"/>
    </source>
</evidence>
<comment type="subcellular location">
    <subcellularLocation>
        <location evidence="1">Membrane</location>
        <topology evidence="1">Multi-pass membrane protein</topology>
    </subcellularLocation>
</comment>
<dbReference type="PANTHER" id="PTHR31247">
    <property type="entry name" value="TRANSMEMBRANE PROTEIN 198 FAMILY MEMBER"/>
    <property type="match status" value="1"/>
</dbReference>
<evidence type="ECO:0000256" key="7">
    <source>
        <dbReference type="SAM" id="Phobius"/>
    </source>
</evidence>
<feature type="transmembrane region" description="Helical" evidence="7">
    <location>
        <begin position="103"/>
        <end position="123"/>
    </location>
</feature>
<reference evidence="11" key="1">
    <citation type="journal article" date="2019" name="Nat. Commun.">
        <title>Expansion of phycobilisome linker gene families in mesophilic red algae.</title>
        <authorList>
            <person name="Lee J."/>
            <person name="Kim D."/>
            <person name="Bhattacharya D."/>
            <person name="Yoon H.S."/>
        </authorList>
    </citation>
    <scope>NUCLEOTIDE SEQUENCE [LARGE SCALE GENOMIC DNA]</scope>
    <source>
        <strain evidence="11">CCMP 1328</strain>
    </source>
</reference>
<protein>
    <recommendedName>
        <fullName evidence="6">Transmembrane protein 198</fullName>
    </recommendedName>
</protein>
<name>A0A5J4YUX8_PORPP</name>
<keyword evidence="8" id="KW-0732">Signal</keyword>
<comment type="caution">
    <text evidence="10">The sequence shown here is derived from an EMBL/GenBank/DDBJ whole genome shotgun (WGS) entry which is preliminary data.</text>
</comment>
<gene>
    <name evidence="10" type="ORF">FVE85_3397</name>
</gene>
<dbReference type="InterPro" id="IPR025256">
    <property type="entry name" value="TM7S3/TM198-like_dom"/>
</dbReference>
<dbReference type="Proteomes" id="UP000324585">
    <property type="component" value="Unassembled WGS sequence"/>
</dbReference>
<keyword evidence="5 7" id="KW-0472">Membrane</keyword>
<dbReference type="EMBL" id="VRMN01000004">
    <property type="protein sequence ID" value="KAA8495156.1"/>
    <property type="molecule type" value="Genomic_DNA"/>
</dbReference>
<evidence type="ECO:0000313" key="10">
    <source>
        <dbReference type="EMBL" id="KAA8495156.1"/>
    </source>
</evidence>
<dbReference type="InterPro" id="IPR040236">
    <property type="entry name" value="TMEM198"/>
</dbReference>
<feature type="transmembrane region" description="Helical" evidence="7">
    <location>
        <begin position="129"/>
        <end position="149"/>
    </location>
</feature>
<organism evidence="10 11">
    <name type="scientific">Porphyridium purpureum</name>
    <name type="common">Red alga</name>
    <name type="synonym">Porphyridium cruentum</name>
    <dbReference type="NCBI Taxonomy" id="35688"/>
    <lineage>
        <taxon>Eukaryota</taxon>
        <taxon>Rhodophyta</taxon>
        <taxon>Bangiophyceae</taxon>
        <taxon>Porphyridiales</taxon>
        <taxon>Porphyridiaceae</taxon>
        <taxon>Porphyridium</taxon>
    </lineage>
</organism>
<feature type="transmembrane region" description="Helical" evidence="7">
    <location>
        <begin position="251"/>
        <end position="269"/>
    </location>
</feature>
<comment type="similarity">
    <text evidence="2">Belongs to the TMEM198 family.</text>
</comment>
<sequence length="344" mass="37246">MERRKTWRARAQCVALALAVLVLLCARWRCASAHVVALDAQLRMPGEMLRRDALADDVQNVTLSAYEDALALLLRYERVVIGGMLPLAFCMALFGHVLLVPTLFVAGFALGGYLSYALALRLLAGSPAVAWVSITACVLGGLLLALLCVALLKVGVFSLGAAAGVFVAFALRSVIESRVENEADVVFWAVCAVLATLLGLIALLLETPMIIFCTAFGGAFGFVYGIAFFAHKSDAQFWNSAAPPQARWGCFAGFIVLGLLGLLVQFIILRRSDRSDGEPFLPLKRRHSSSLYGFRGYQPTQPSDFDHQVDHAILSERPNSMSSPPTAPITMPVATHIDHRTDEP</sequence>
<keyword evidence="11" id="KW-1185">Reference proteome</keyword>
<feature type="signal peptide" evidence="8">
    <location>
        <begin position="1"/>
        <end position="33"/>
    </location>
</feature>
<dbReference type="Pfam" id="PF13886">
    <property type="entry name" value="TM7S3_TM198"/>
    <property type="match status" value="1"/>
</dbReference>
<evidence type="ECO:0000259" key="9">
    <source>
        <dbReference type="Pfam" id="PF13886"/>
    </source>
</evidence>